<dbReference type="PANTHER" id="PTHR48081">
    <property type="entry name" value="AB HYDROLASE SUPERFAMILY PROTEIN C4A8.06C"/>
    <property type="match status" value="1"/>
</dbReference>
<reference evidence="4" key="1">
    <citation type="journal article" date="2019" name="Int. J. Syst. Evol. Microbiol.">
        <title>The Global Catalogue of Microorganisms (GCM) 10K type strain sequencing project: providing services to taxonomists for standard genome sequencing and annotation.</title>
        <authorList>
            <consortium name="The Broad Institute Genomics Platform"/>
            <consortium name="The Broad Institute Genome Sequencing Center for Infectious Disease"/>
            <person name="Wu L."/>
            <person name="Ma J."/>
        </authorList>
    </citation>
    <scope>NUCLEOTIDE SEQUENCE [LARGE SCALE GENOMIC DNA]</scope>
    <source>
        <strain evidence="4">KCTC 42224</strain>
    </source>
</reference>
<dbReference type="Proteomes" id="UP001595683">
    <property type="component" value="Unassembled WGS sequence"/>
</dbReference>
<dbReference type="InterPro" id="IPR029058">
    <property type="entry name" value="AB_hydrolase_fold"/>
</dbReference>
<dbReference type="Pfam" id="PF07859">
    <property type="entry name" value="Abhydrolase_3"/>
    <property type="match status" value="1"/>
</dbReference>
<evidence type="ECO:0000313" key="4">
    <source>
        <dbReference type="Proteomes" id="UP001595683"/>
    </source>
</evidence>
<evidence type="ECO:0000313" key="3">
    <source>
        <dbReference type="EMBL" id="MFC3670923.1"/>
    </source>
</evidence>
<protein>
    <submittedName>
        <fullName evidence="3">Alpha/beta hydrolase</fullName>
    </submittedName>
</protein>
<name>A0ABV7V0H7_9SPHN</name>
<gene>
    <name evidence="3" type="ORF">ACFOOT_05760</name>
</gene>
<dbReference type="SUPFAM" id="SSF53474">
    <property type="entry name" value="alpha/beta-Hydrolases"/>
    <property type="match status" value="1"/>
</dbReference>
<keyword evidence="4" id="KW-1185">Reference proteome</keyword>
<keyword evidence="1 3" id="KW-0378">Hydrolase</keyword>
<feature type="domain" description="Alpha/beta hydrolase fold-3" evidence="2">
    <location>
        <begin position="71"/>
        <end position="206"/>
    </location>
</feature>
<dbReference type="InterPro" id="IPR050300">
    <property type="entry name" value="GDXG_lipolytic_enzyme"/>
</dbReference>
<comment type="caution">
    <text evidence="3">The sequence shown here is derived from an EMBL/GenBank/DDBJ whole genome shotgun (WGS) entry which is preliminary data.</text>
</comment>
<dbReference type="RefSeq" id="WP_191322825.1">
    <property type="nucleotide sequence ID" value="NZ_BMZP01000002.1"/>
</dbReference>
<dbReference type="PANTHER" id="PTHR48081:SF33">
    <property type="entry name" value="KYNURENINE FORMAMIDASE"/>
    <property type="match status" value="1"/>
</dbReference>
<organism evidence="3 4">
    <name type="scientific">Novosphingobium pokkalii</name>
    <dbReference type="NCBI Taxonomy" id="1770194"/>
    <lineage>
        <taxon>Bacteria</taxon>
        <taxon>Pseudomonadati</taxon>
        <taxon>Pseudomonadota</taxon>
        <taxon>Alphaproteobacteria</taxon>
        <taxon>Sphingomonadales</taxon>
        <taxon>Sphingomonadaceae</taxon>
        <taxon>Novosphingobium</taxon>
    </lineage>
</organism>
<dbReference type="EMBL" id="JBHRYE010000010">
    <property type="protein sequence ID" value="MFC3670923.1"/>
    <property type="molecule type" value="Genomic_DNA"/>
</dbReference>
<evidence type="ECO:0000256" key="1">
    <source>
        <dbReference type="ARBA" id="ARBA00022801"/>
    </source>
</evidence>
<dbReference type="InterPro" id="IPR013094">
    <property type="entry name" value="AB_hydrolase_3"/>
</dbReference>
<dbReference type="Gene3D" id="3.40.50.1820">
    <property type="entry name" value="alpha/beta hydrolase"/>
    <property type="match status" value="1"/>
</dbReference>
<dbReference type="GO" id="GO:0016787">
    <property type="term" value="F:hydrolase activity"/>
    <property type="evidence" value="ECO:0007669"/>
    <property type="project" value="UniProtKB-KW"/>
</dbReference>
<evidence type="ECO:0000259" key="2">
    <source>
        <dbReference type="Pfam" id="PF07859"/>
    </source>
</evidence>
<accession>A0ABV7V0H7</accession>
<sequence>MPFEPTRAAIAAMGTTLTPDLLGRVRALYDAEQAALVRAVPAAATDLAYGPHERHRLDLYGAADGALKPVLVFVHGGGFLRGDKGGSQAETWPNASVGRMAAQAGLIGAVINYRLAPDHTWPAGSEDVLAALDWLVAHVADHGGDPQRIVLMGTSAGAVHVAGAIRLRPDLAVRGAVLLSGLYGHTPLDERDMAYYGPAESYAARAPREAMATTALPLLVAIAEFDPPRFQAEYLGLMADRLARHGTMPRAHVASGHNHYSMAMHLGTADRRLADEIVAFVRETCA</sequence>
<proteinExistence type="predicted"/>